<dbReference type="Proteomes" id="UP000002669">
    <property type="component" value="Unassembled WGS sequence"/>
</dbReference>
<dbReference type="HOGENOM" id="CLU_1677405_0_0_1"/>
<keyword evidence="3" id="KW-1185">Reference proteome</keyword>
<protein>
    <submittedName>
        <fullName evidence="2">Uncharacterized protein</fullName>
    </submittedName>
</protein>
<name>E4UYJ0_ARTGP</name>
<dbReference type="EMBL" id="DS989825">
    <property type="protein sequence ID" value="EFR02153.1"/>
    <property type="molecule type" value="Genomic_DNA"/>
</dbReference>
<evidence type="ECO:0000313" key="2">
    <source>
        <dbReference type="EMBL" id="EFR02153.1"/>
    </source>
</evidence>
<organism evidence="3">
    <name type="scientific">Arthroderma gypseum (strain ATCC MYA-4604 / CBS 118893)</name>
    <name type="common">Microsporum gypseum</name>
    <dbReference type="NCBI Taxonomy" id="535722"/>
    <lineage>
        <taxon>Eukaryota</taxon>
        <taxon>Fungi</taxon>
        <taxon>Dikarya</taxon>
        <taxon>Ascomycota</taxon>
        <taxon>Pezizomycotina</taxon>
        <taxon>Eurotiomycetes</taxon>
        <taxon>Eurotiomycetidae</taxon>
        <taxon>Onygenales</taxon>
        <taxon>Arthrodermataceae</taxon>
        <taxon>Nannizzia</taxon>
    </lineage>
</organism>
<proteinExistence type="predicted"/>
<reference evidence="3" key="1">
    <citation type="journal article" date="2012" name="MBio">
        <title>Comparative genome analysis of Trichophyton rubrum and related dermatophytes reveals candidate genes involved in infection.</title>
        <authorList>
            <person name="Martinez D.A."/>
            <person name="Oliver B.G."/>
            <person name="Graeser Y."/>
            <person name="Goldberg J.M."/>
            <person name="Li W."/>
            <person name="Martinez-Rossi N.M."/>
            <person name="Monod M."/>
            <person name="Shelest E."/>
            <person name="Barton R.C."/>
            <person name="Birch E."/>
            <person name="Brakhage A.A."/>
            <person name="Chen Z."/>
            <person name="Gurr S.J."/>
            <person name="Heiman D."/>
            <person name="Heitman J."/>
            <person name="Kosti I."/>
            <person name="Rossi A."/>
            <person name="Saif S."/>
            <person name="Samalova M."/>
            <person name="Saunders C.W."/>
            <person name="Shea T."/>
            <person name="Summerbell R.C."/>
            <person name="Xu J."/>
            <person name="Young S."/>
            <person name="Zeng Q."/>
            <person name="Birren B.W."/>
            <person name="Cuomo C.A."/>
            <person name="White T.C."/>
        </authorList>
    </citation>
    <scope>NUCLEOTIDE SEQUENCE [LARGE SCALE GENOMIC DNA]</scope>
    <source>
        <strain evidence="3">ATCC MYA-4604 / CBS 118893</strain>
    </source>
</reference>
<evidence type="ECO:0000313" key="3">
    <source>
        <dbReference type="Proteomes" id="UP000002669"/>
    </source>
</evidence>
<feature type="region of interest" description="Disordered" evidence="1">
    <location>
        <begin position="1"/>
        <end position="32"/>
    </location>
</feature>
<dbReference type="AlphaFoldDB" id="E4UYJ0"/>
<dbReference type="InParanoid" id="E4UYJ0"/>
<sequence>MAIAPLEGGQEPGSQAHRLTDRARKKGTLQTGMRWPTNENAELGQFWECSAWVKTSWRREGTLLVGYYRARRGTGTRDDGHGHGWIGAWIRRLFTVFTVCPGLGETDRKLTPLRHAGTDGHKNEKSGRGREETGGKMCYRQGGRQEHHLGLYRGKVR</sequence>
<dbReference type="VEuPathDB" id="FungiDB:MGYG_05156"/>
<gene>
    <name evidence="2" type="ORF">MGYG_05156</name>
</gene>
<accession>E4UYJ0</accession>
<dbReference type="GeneID" id="10027837"/>
<evidence type="ECO:0000256" key="1">
    <source>
        <dbReference type="SAM" id="MobiDB-lite"/>
    </source>
</evidence>
<dbReference type="RefSeq" id="XP_003172564.1">
    <property type="nucleotide sequence ID" value="XM_003172516.1"/>
</dbReference>
<feature type="compositionally biased region" description="Basic and acidic residues" evidence="1">
    <location>
        <begin position="110"/>
        <end position="134"/>
    </location>
</feature>
<feature type="region of interest" description="Disordered" evidence="1">
    <location>
        <begin position="110"/>
        <end position="138"/>
    </location>
</feature>